<dbReference type="PANTHER" id="PTHR12358:SF54">
    <property type="entry name" value="SPHINGOSINE KINASE RELATED PROTEIN"/>
    <property type="match status" value="1"/>
</dbReference>
<evidence type="ECO:0000259" key="9">
    <source>
        <dbReference type="PROSITE" id="PS50146"/>
    </source>
</evidence>
<evidence type="ECO:0000256" key="7">
    <source>
        <dbReference type="ARBA" id="ARBA00023209"/>
    </source>
</evidence>
<keyword evidence="4" id="KW-0547">Nucleotide-binding</keyword>
<evidence type="ECO:0000256" key="4">
    <source>
        <dbReference type="ARBA" id="ARBA00022741"/>
    </source>
</evidence>
<proteinExistence type="inferred from homology"/>
<dbReference type="EMBL" id="JAQONE010000002">
    <property type="protein sequence ID" value="MDC2828879.1"/>
    <property type="molecule type" value="Genomic_DNA"/>
</dbReference>
<keyword evidence="7" id="KW-0444">Lipid biosynthesis</keyword>
<protein>
    <submittedName>
        <fullName evidence="10">YegS/Rv2252/BmrU family lipid kinase</fullName>
    </submittedName>
</protein>
<reference evidence="10" key="1">
    <citation type="submission" date="2023-01" db="EMBL/GenBank/DDBJ databases">
        <title>Genome analysis of 13 Lactobacillus isolated from gut of wild boar.</title>
        <authorList>
            <person name="Papp P."/>
            <person name="Libisch B."/>
            <person name="Nagy T."/>
            <person name="Olasz F."/>
        </authorList>
    </citation>
    <scope>NUCLEOTIDE SEQUENCE</scope>
    <source>
        <strain evidence="10">F146</strain>
    </source>
</reference>
<accession>A0AAJ1HSV8</accession>
<dbReference type="InterPro" id="IPR005218">
    <property type="entry name" value="Diacylglycerol/lipid_kinase"/>
</dbReference>
<evidence type="ECO:0000256" key="1">
    <source>
        <dbReference type="ARBA" id="ARBA00001946"/>
    </source>
</evidence>
<comment type="cofactor">
    <cofactor evidence="1">
        <name>Mg(2+)</name>
        <dbReference type="ChEBI" id="CHEBI:18420"/>
    </cofactor>
</comment>
<dbReference type="Gene3D" id="3.40.50.10330">
    <property type="entry name" value="Probable inorganic polyphosphate/atp-NAD kinase, domain 1"/>
    <property type="match status" value="1"/>
</dbReference>
<dbReference type="InterPro" id="IPR001206">
    <property type="entry name" value="Diacylglycerol_kinase_cat_dom"/>
</dbReference>
<dbReference type="AlphaFoldDB" id="A0AAJ1HSV8"/>
<organism evidence="10 11">
    <name type="scientific">Limosilactobacillus mucosae</name>
    <name type="common">Lactobacillus mucosae</name>
    <dbReference type="NCBI Taxonomy" id="97478"/>
    <lineage>
        <taxon>Bacteria</taxon>
        <taxon>Bacillati</taxon>
        <taxon>Bacillota</taxon>
        <taxon>Bacilli</taxon>
        <taxon>Lactobacillales</taxon>
        <taxon>Lactobacillaceae</taxon>
        <taxon>Limosilactobacillus</taxon>
    </lineage>
</organism>
<evidence type="ECO:0000256" key="8">
    <source>
        <dbReference type="ARBA" id="ARBA00023264"/>
    </source>
</evidence>
<evidence type="ECO:0000256" key="5">
    <source>
        <dbReference type="ARBA" id="ARBA00022777"/>
    </source>
</evidence>
<feature type="domain" description="DAGKc" evidence="9">
    <location>
        <begin position="1"/>
        <end position="135"/>
    </location>
</feature>
<dbReference type="GO" id="GO:0008654">
    <property type="term" value="P:phospholipid biosynthetic process"/>
    <property type="evidence" value="ECO:0007669"/>
    <property type="project" value="UniProtKB-KW"/>
</dbReference>
<dbReference type="Gene3D" id="2.60.200.40">
    <property type="match status" value="1"/>
</dbReference>
<evidence type="ECO:0000313" key="10">
    <source>
        <dbReference type="EMBL" id="MDC2828879.1"/>
    </source>
</evidence>
<evidence type="ECO:0000313" key="11">
    <source>
        <dbReference type="Proteomes" id="UP001220670"/>
    </source>
</evidence>
<name>A0AAJ1HSV8_LIMMU</name>
<evidence type="ECO:0000256" key="6">
    <source>
        <dbReference type="ARBA" id="ARBA00022840"/>
    </source>
</evidence>
<keyword evidence="8" id="KW-1208">Phospholipid metabolism</keyword>
<dbReference type="InterPro" id="IPR016064">
    <property type="entry name" value="NAD/diacylglycerol_kinase_sf"/>
</dbReference>
<dbReference type="PROSITE" id="PS50146">
    <property type="entry name" value="DAGK"/>
    <property type="match status" value="1"/>
</dbReference>
<dbReference type="InterPro" id="IPR050187">
    <property type="entry name" value="Lipid_Phosphate_FormReg"/>
</dbReference>
<comment type="caution">
    <text evidence="10">The sequence shown here is derived from an EMBL/GenBank/DDBJ whole genome shotgun (WGS) entry which is preliminary data.</text>
</comment>
<dbReference type="GO" id="GO:0005524">
    <property type="term" value="F:ATP binding"/>
    <property type="evidence" value="ECO:0007669"/>
    <property type="project" value="UniProtKB-KW"/>
</dbReference>
<keyword evidence="3" id="KW-0808">Transferase</keyword>
<dbReference type="RefSeq" id="WP_169461984.1">
    <property type="nucleotide sequence ID" value="NZ_JAQOMV010000035.1"/>
</dbReference>
<dbReference type="Proteomes" id="UP001220670">
    <property type="component" value="Unassembled WGS sequence"/>
</dbReference>
<evidence type="ECO:0000256" key="2">
    <source>
        <dbReference type="ARBA" id="ARBA00005983"/>
    </source>
</evidence>
<comment type="similarity">
    <text evidence="2">Belongs to the diacylglycerol/lipid kinase family.</text>
</comment>
<dbReference type="NCBIfam" id="TIGR00147">
    <property type="entry name" value="YegS/Rv2252/BmrU family lipid kinase"/>
    <property type="match status" value="1"/>
</dbReference>
<keyword evidence="7" id="KW-0594">Phospholipid biosynthesis</keyword>
<dbReference type="SUPFAM" id="SSF111331">
    <property type="entry name" value="NAD kinase/diacylglycerol kinase-like"/>
    <property type="match status" value="1"/>
</dbReference>
<dbReference type="SMART" id="SM00046">
    <property type="entry name" value="DAGKc"/>
    <property type="match status" value="1"/>
</dbReference>
<evidence type="ECO:0000256" key="3">
    <source>
        <dbReference type="ARBA" id="ARBA00022679"/>
    </source>
</evidence>
<keyword evidence="5 10" id="KW-0418">Kinase</keyword>
<dbReference type="InterPro" id="IPR017438">
    <property type="entry name" value="ATP-NAD_kinase_N"/>
</dbReference>
<gene>
    <name evidence="10" type="ORF">PO250_00730</name>
</gene>
<dbReference type="InterPro" id="IPR045540">
    <property type="entry name" value="YegS/DAGK_C"/>
</dbReference>
<keyword evidence="6" id="KW-0067">ATP-binding</keyword>
<dbReference type="Pfam" id="PF19279">
    <property type="entry name" value="YegS_C"/>
    <property type="match status" value="1"/>
</dbReference>
<dbReference type="PANTHER" id="PTHR12358">
    <property type="entry name" value="SPHINGOSINE KINASE"/>
    <property type="match status" value="1"/>
</dbReference>
<keyword evidence="7" id="KW-0443">Lipid metabolism</keyword>
<dbReference type="Pfam" id="PF00781">
    <property type="entry name" value="DAGK_cat"/>
    <property type="match status" value="1"/>
</dbReference>
<dbReference type="GO" id="GO:0016301">
    <property type="term" value="F:kinase activity"/>
    <property type="evidence" value="ECO:0007669"/>
    <property type="project" value="UniProtKB-KW"/>
</dbReference>
<sequence>MEYSIIVNLLAGGGRAKKIWQQLQSRLNELNISYQVVLTRYHGHAIDLAERIAGRFAGADDHIIMVVGGDGTLHETLNGLIKAGSSIPLAYIPAGSGNDFARGYGISPNPMTALSQILDAKHPTLINVGHYYDAIKQENGWFLNNLGIGFDAAIVSQANASKAKKRLNRWHLGNFSYLSQALSVLYNQEPFETMVQEKNGHHHPFPKTFILIASNHPYIGGGFKVAPDESLSSDTLELLVVEKRNWLITFWCLWLFSRGKLNRSRFAKCFRSPRLHYVTTSLEFAQTDGEEMGSRFMDLTLDTRRYPFWGTSLKEKSFN</sequence>